<evidence type="ECO:0008006" key="3">
    <source>
        <dbReference type="Google" id="ProtNLM"/>
    </source>
</evidence>
<name>A0A5B8VBG9_9BACT</name>
<organism evidence="1 2">
    <name type="scientific">Panacibacter ginsenosidivorans</name>
    <dbReference type="NCBI Taxonomy" id="1813871"/>
    <lineage>
        <taxon>Bacteria</taxon>
        <taxon>Pseudomonadati</taxon>
        <taxon>Bacteroidota</taxon>
        <taxon>Chitinophagia</taxon>
        <taxon>Chitinophagales</taxon>
        <taxon>Chitinophagaceae</taxon>
        <taxon>Panacibacter</taxon>
    </lineage>
</organism>
<evidence type="ECO:0000313" key="1">
    <source>
        <dbReference type="EMBL" id="QEC68794.1"/>
    </source>
</evidence>
<sequence>MYIVRDIFKLRFGHYRDVKLLMDEAMKKGMFPEAKSMRMLSDFTGDSYRLILESGYETLDAFEKSLTGGMAKGDWKEWYEKFKEHAIGSHREILKQVM</sequence>
<dbReference type="Proteomes" id="UP000321533">
    <property type="component" value="Chromosome"/>
</dbReference>
<dbReference type="EMBL" id="CP042435">
    <property type="protein sequence ID" value="QEC68794.1"/>
    <property type="molecule type" value="Genomic_DNA"/>
</dbReference>
<dbReference type="OrthoDB" id="797275at2"/>
<dbReference type="KEGG" id="pgin:FRZ67_16315"/>
<protein>
    <recommendedName>
        <fullName evidence="3">NIPSNAP domain-containing protein</fullName>
    </recommendedName>
</protein>
<proteinExistence type="predicted"/>
<dbReference type="RefSeq" id="WP_147191175.1">
    <property type="nucleotide sequence ID" value="NZ_CP042435.1"/>
</dbReference>
<gene>
    <name evidence="1" type="ORF">FRZ67_16315</name>
</gene>
<dbReference type="AlphaFoldDB" id="A0A5B8VBG9"/>
<evidence type="ECO:0000313" key="2">
    <source>
        <dbReference type="Proteomes" id="UP000321533"/>
    </source>
</evidence>
<keyword evidence="2" id="KW-1185">Reference proteome</keyword>
<accession>A0A5B8VBG9</accession>
<reference evidence="1 2" key="1">
    <citation type="journal article" date="2016" name="Int. J. Syst. Evol. Microbiol.">
        <title>Panacibacter ginsenosidivorans gen. nov., sp. nov., with ginsenoside converting activity isolated from soil of a ginseng field.</title>
        <authorList>
            <person name="Siddiqi M.Z."/>
            <person name="Muhammad Shafi S."/>
            <person name="Choi K.D."/>
            <person name="Im W.T."/>
        </authorList>
    </citation>
    <scope>NUCLEOTIDE SEQUENCE [LARGE SCALE GENOMIC DNA]</scope>
    <source>
        <strain evidence="1 2">Gsoil1550</strain>
    </source>
</reference>